<dbReference type="Gene3D" id="3.40.50.2000">
    <property type="entry name" value="Glycogen Phosphorylase B"/>
    <property type="match status" value="2"/>
</dbReference>
<evidence type="ECO:0000256" key="3">
    <source>
        <dbReference type="ARBA" id="ARBA00022679"/>
    </source>
</evidence>
<evidence type="ECO:0000313" key="4">
    <source>
        <dbReference type="EnsemblPlants" id="TuG1812G0500000535.01.T01"/>
    </source>
</evidence>
<keyword evidence="2" id="KW-0328">Glycosyltransferase</keyword>
<keyword evidence="3" id="KW-0808">Transferase</keyword>
<evidence type="ECO:0000256" key="2">
    <source>
        <dbReference type="ARBA" id="ARBA00022676"/>
    </source>
</evidence>
<dbReference type="SUPFAM" id="SSF53756">
    <property type="entry name" value="UDP-Glycosyltransferase/glycogen phosphorylase"/>
    <property type="match status" value="1"/>
</dbReference>
<protein>
    <submittedName>
        <fullName evidence="4">Uncharacterized protein</fullName>
    </submittedName>
</protein>
<reference evidence="4" key="3">
    <citation type="submission" date="2022-06" db="UniProtKB">
        <authorList>
            <consortium name="EnsemblPlants"/>
        </authorList>
    </citation>
    <scope>IDENTIFICATION</scope>
</reference>
<dbReference type="CDD" id="cd03784">
    <property type="entry name" value="GT1_Gtf-like"/>
    <property type="match status" value="1"/>
</dbReference>
<dbReference type="AlphaFoldDB" id="A0A8R7QAC5"/>
<reference evidence="4" key="2">
    <citation type="submission" date="2018-03" db="EMBL/GenBank/DDBJ databases">
        <title>The Triticum urartu genome reveals the dynamic nature of wheat genome evolution.</title>
        <authorList>
            <person name="Ling H."/>
            <person name="Ma B."/>
            <person name="Shi X."/>
            <person name="Liu H."/>
            <person name="Dong L."/>
            <person name="Sun H."/>
            <person name="Cao Y."/>
            <person name="Gao Q."/>
            <person name="Zheng S."/>
            <person name="Li Y."/>
            <person name="Yu Y."/>
            <person name="Du H."/>
            <person name="Qi M."/>
            <person name="Li Y."/>
            <person name="Yu H."/>
            <person name="Cui Y."/>
            <person name="Wang N."/>
            <person name="Chen C."/>
            <person name="Wu H."/>
            <person name="Zhao Y."/>
            <person name="Zhang J."/>
            <person name="Li Y."/>
            <person name="Zhou W."/>
            <person name="Zhang B."/>
            <person name="Hu W."/>
            <person name="Eijk M."/>
            <person name="Tang J."/>
            <person name="Witsenboer H."/>
            <person name="Zhao S."/>
            <person name="Li Z."/>
            <person name="Zhang A."/>
            <person name="Wang D."/>
            <person name="Liang C."/>
        </authorList>
    </citation>
    <scope>NUCLEOTIDE SEQUENCE [LARGE SCALE GENOMIC DNA]</scope>
    <source>
        <strain evidence="4">cv. G1812</strain>
    </source>
</reference>
<dbReference type="Gramene" id="TuG1812G0500000535.01.T01">
    <property type="protein sequence ID" value="TuG1812G0500000535.01.T01"/>
    <property type="gene ID" value="TuG1812G0500000535.01"/>
</dbReference>
<keyword evidence="5" id="KW-1185">Reference proteome</keyword>
<proteinExistence type="inferred from homology"/>
<dbReference type="PANTHER" id="PTHR11926">
    <property type="entry name" value="GLUCOSYL/GLUCURONOSYL TRANSFERASES"/>
    <property type="match status" value="1"/>
</dbReference>
<organism evidence="4 5">
    <name type="scientific">Triticum urartu</name>
    <name type="common">Red wild einkorn</name>
    <name type="synonym">Crithodium urartu</name>
    <dbReference type="NCBI Taxonomy" id="4572"/>
    <lineage>
        <taxon>Eukaryota</taxon>
        <taxon>Viridiplantae</taxon>
        <taxon>Streptophyta</taxon>
        <taxon>Embryophyta</taxon>
        <taxon>Tracheophyta</taxon>
        <taxon>Spermatophyta</taxon>
        <taxon>Magnoliopsida</taxon>
        <taxon>Liliopsida</taxon>
        <taxon>Poales</taxon>
        <taxon>Poaceae</taxon>
        <taxon>BOP clade</taxon>
        <taxon>Pooideae</taxon>
        <taxon>Triticodae</taxon>
        <taxon>Triticeae</taxon>
        <taxon>Triticinae</taxon>
        <taxon>Triticum</taxon>
    </lineage>
</organism>
<dbReference type="EnsemblPlants" id="TuG1812G0500000535.01.T01">
    <property type="protein sequence ID" value="TuG1812G0500000535.01.T01"/>
    <property type="gene ID" value="TuG1812G0500000535.01"/>
</dbReference>
<comment type="similarity">
    <text evidence="1">Belongs to the UDP-glycosyltransferase family.</text>
</comment>
<dbReference type="GO" id="GO:0080043">
    <property type="term" value="F:quercetin 3-O-glucosyltransferase activity"/>
    <property type="evidence" value="ECO:0007669"/>
    <property type="project" value="TreeGrafter"/>
</dbReference>
<evidence type="ECO:0000256" key="1">
    <source>
        <dbReference type="ARBA" id="ARBA00009995"/>
    </source>
</evidence>
<dbReference type="PANTHER" id="PTHR11926:SF1527">
    <property type="entry name" value="GLYCOSYLTRANSFERASE"/>
    <property type="match status" value="1"/>
</dbReference>
<evidence type="ECO:0000313" key="5">
    <source>
        <dbReference type="Proteomes" id="UP000015106"/>
    </source>
</evidence>
<dbReference type="InterPro" id="IPR002213">
    <property type="entry name" value="UDP_glucos_trans"/>
</dbReference>
<gene>
    <name evidence="4" type="primary">LOC125506742</name>
</gene>
<dbReference type="GO" id="GO:0080044">
    <property type="term" value="F:quercetin 7-O-glucosyltransferase activity"/>
    <property type="evidence" value="ECO:0007669"/>
    <property type="project" value="TreeGrafter"/>
</dbReference>
<sequence length="335" mass="36552">MARPHAVVVPHPSSGNINPALQLAKLLHHHGVYITFVNTEHNHRVMEATEGAAAVRGREGFRFEAIPDGLVEADRDAEDYDLRLSAATSQRWAEPVKELLLRLNGTPGVPPVTCVLPTSLMSFALDVARELGVPSMVLWACSAASLMAHMRLRELKERGVPLKDGSCLTNGHLSRTIIDWIPGMPPISLGDICSFVRTTDPDDFGLRFSTVEANGCTKADALILNTFDDLEADVLAALRAEYPRIYTIGPVGSILNHHLRDDGASARRQLLNLRKQDSQCLAWLDTQQPASIVYANFGSLTVLSIDQLAEFAWGLAASGHPFLWSIRDNLIPGVG</sequence>
<accession>A0A8R7QAC5</accession>
<reference evidence="5" key="1">
    <citation type="journal article" date="2013" name="Nature">
        <title>Draft genome of the wheat A-genome progenitor Triticum urartu.</title>
        <authorList>
            <person name="Ling H.Q."/>
            <person name="Zhao S."/>
            <person name="Liu D."/>
            <person name="Wang J."/>
            <person name="Sun H."/>
            <person name="Zhang C."/>
            <person name="Fan H."/>
            <person name="Li D."/>
            <person name="Dong L."/>
            <person name="Tao Y."/>
            <person name="Gao C."/>
            <person name="Wu H."/>
            <person name="Li Y."/>
            <person name="Cui Y."/>
            <person name="Guo X."/>
            <person name="Zheng S."/>
            <person name="Wang B."/>
            <person name="Yu K."/>
            <person name="Liang Q."/>
            <person name="Yang W."/>
            <person name="Lou X."/>
            <person name="Chen J."/>
            <person name="Feng M."/>
            <person name="Jian J."/>
            <person name="Zhang X."/>
            <person name="Luo G."/>
            <person name="Jiang Y."/>
            <person name="Liu J."/>
            <person name="Wang Z."/>
            <person name="Sha Y."/>
            <person name="Zhang B."/>
            <person name="Wu H."/>
            <person name="Tang D."/>
            <person name="Shen Q."/>
            <person name="Xue P."/>
            <person name="Zou S."/>
            <person name="Wang X."/>
            <person name="Liu X."/>
            <person name="Wang F."/>
            <person name="Yang Y."/>
            <person name="An X."/>
            <person name="Dong Z."/>
            <person name="Zhang K."/>
            <person name="Zhang X."/>
            <person name="Luo M.C."/>
            <person name="Dvorak J."/>
            <person name="Tong Y."/>
            <person name="Wang J."/>
            <person name="Yang H."/>
            <person name="Li Z."/>
            <person name="Wang D."/>
            <person name="Zhang A."/>
            <person name="Wang J."/>
        </authorList>
    </citation>
    <scope>NUCLEOTIDE SEQUENCE</scope>
    <source>
        <strain evidence="5">cv. G1812</strain>
    </source>
</reference>
<dbReference type="FunFam" id="3.40.50.2000:FF:000065">
    <property type="entry name" value="Glycosyltransferase"/>
    <property type="match status" value="1"/>
</dbReference>
<dbReference type="Proteomes" id="UP000015106">
    <property type="component" value="Chromosome 5"/>
</dbReference>
<name>A0A8R7QAC5_TRIUA</name>